<keyword evidence="1" id="KW-1133">Transmembrane helix</keyword>
<proteinExistence type="predicted"/>
<feature type="non-terminal residue" evidence="2">
    <location>
        <position position="75"/>
    </location>
</feature>
<reference evidence="2" key="1">
    <citation type="submission" date="2014-12" db="EMBL/GenBank/DDBJ databases">
        <title>Insight into the proteome of Arion vulgaris.</title>
        <authorList>
            <person name="Aradska J."/>
            <person name="Bulat T."/>
            <person name="Smidak R."/>
            <person name="Sarate P."/>
            <person name="Gangsoo J."/>
            <person name="Sialana F."/>
            <person name="Bilban M."/>
            <person name="Lubec G."/>
        </authorList>
    </citation>
    <scope>NUCLEOTIDE SEQUENCE</scope>
    <source>
        <tissue evidence="2">Skin</tissue>
    </source>
</reference>
<dbReference type="EMBL" id="HACG01029106">
    <property type="protein sequence ID" value="CEK75971.1"/>
    <property type="molecule type" value="Transcribed_RNA"/>
</dbReference>
<keyword evidence="1" id="KW-0812">Transmembrane</keyword>
<organism evidence="2">
    <name type="scientific">Arion vulgaris</name>
    <dbReference type="NCBI Taxonomy" id="1028688"/>
    <lineage>
        <taxon>Eukaryota</taxon>
        <taxon>Metazoa</taxon>
        <taxon>Spiralia</taxon>
        <taxon>Lophotrochozoa</taxon>
        <taxon>Mollusca</taxon>
        <taxon>Gastropoda</taxon>
        <taxon>Heterobranchia</taxon>
        <taxon>Euthyneura</taxon>
        <taxon>Panpulmonata</taxon>
        <taxon>Eupulmonata</taxon>
        <taxon>Stylommatophora</taxon>
        <taxon>Helicina</taxon>
        <taxon>Arionoidea</taxon>
        <taxon>Arionidae</taxon>
        <taxon>Arion</taxon>
    </lineage>
</organism>
<keyword evidence="1" id="KW-0472">Membrane</keyword>
<gene>
    <name evidence="2" type="primary">ORF97811</name>
</gene>
<sequence>MKTTVEKWEGNIMRWKNNKFIHCTIMAEKIKFEIHVTIFNVEMALDVLFCFVYVIRMCLVLLIFEICIDVCSFFL</sequence>
<evidence type="ECO:0000256" key="1">
    <source>
        <dbReference type="SAM" id="Phobius"/>
    </source>
</evidence>
<accession>A0A0B7A7K1</accession>
<protein>
    <submittedName>
        <fullName evidence="2">Uncharacterized protein</fullName>
    </submittedName>
</protein>
<feature type="transmembrane region" description="Helical" evidence="1">
    <location>
        <begin position="51"/>
        <end position="74"/>
    </location>
</feature>
<evidence type="ECO:0000313" key="2">
    <source>
        <dbReference type="EMBL" id="CEK75971.1"/>
    </source>
</evidence>
<dbReference type="AlphaFoldDB" id="A0A0B7A7K1"/>
<name>A0A0B7A7K1_9EUPU</name>